<gene>
    <name evidence="1" type="ORF">S12H4_51728</name>
</gene>
<organism evidence="1">
    <name type="scientific">marine sediment metagenome</name>
    <dbReference type="NCBI Taxonomy" id="412755"/>
    <lineage>
        <taxon>unclassified sequences</taxon>
        <taxon>metagenomes</taxon>
        <taxon>ecological metagenomes</taxon>
    </lineage>
</organism>
<comment type="caution">
    <text evidence="1">The sequence shown here is derived from an EMBL/GenBank/DDBJ whole genome shotgun (WGS) entry which is preliminary data.</text>
</comment>
<dbReference type="EMBL" id="BARW01032725">
    <property type="protein sequence ID" value="GAJ03132.1"/>
    <property type="molecule type" value="Genomic_DNA"/>
</dbReference>
<dbReference type="AlphaFoldDB" id="X1UHT2"/>
<reference evidence="1" key="1">
    <citation type="journal article" date="2014" name="Front. Microbiol.">
        <title>High frequency of phylogenetically diverse reductive dehalogenase-homologous genes in deep subseafloor sedimentary metagenomes.</title>
        <authorList>
            <person name="Kawai M."/>
            <person name="Futagami T."/>
            <person name="Toyoda A."/>
            <person name="Takaki Y."/>
            <person name="Nishi S."/>
            <person name="Hori S."/>
            <person name="Arai W."/>
            <person name="Tsubouchi T."/>
            <person name="Morono Y."/>
            <person name="Uchiyama I."/>
            <person name="Ito T."/>
            <person name="Fujiyama A."/>
            <person name="Inagaki F."/>
            <person name="Takami H."/>
        </authorList>
    </citation>
    <scope>NUCLEOTIDE SEQUENCE</scope>
    <source>
        <strain evidence="1">Expedition CK06-06</strain>
    </source>
</reference>
<evidence type="ECO:0008006" key="2">
    <source>
        <dbReference type="Google" id="ProtNLM"/>
    </source>
</evidence>
<name>X1UHT2_9ZZZZ</name>
<protein>
    <recommendedName>
        <fullName evidence="2">Radical SAM core domain-containing protein</fullName>
    </recommendedName>
</protein>
<accession>X1UHT2</accession>
<dbReference type="InterPro" id="IPR011101">
    <property type="entry name" value="DUF5131"/>
</dbReference>
<feature type="non-terminal residue" evidence="1">
    <location>
        <position position="1"/>
    </location>
</feature>
<evidence type="ECO:0000313" key="1">
    <source>
        <dbReference type="EMBL" id="GAJ03132.1"/>
    </source>
</evidence>
<sequence length="174" mass="20653">FVGSMGDLFCRGMKDEWILRVLHFIRDCEADNKFLLQTKNPNRFQDFIEVLEEVKDKIILGTTLETTWGTPWSKAPPTDSRAEHLRILKRNYGFKTFLSLEPLADFNLVTMKRWINFIDPEAVEIGLENYTDFVDRPRDGKIFDLLRWLKHKEIPYVLKENLRHLEDSLTFSSW</sequence>
<proteinExistence type="predicted"/>
<dbReference type="Pfam" id="PF07505">
    <property type="entry name" value="DUF5131"/>
    <property type="match status" value="1"/>
</dbReference>